<dbReference type="InterPro" id="IPR044846">
    <property type="entry name" value="GH10"/>
</dbReference>
<evidence type="ECO:0000256" key="8">
    <source>
        <dbReference type="ARBA" id="ARBA00022801"/>
    </source>
</evidence>
<keyword evidence="7 13" id="KW-0732">Signal</keyword>
<evidence type="ECO:0000256" key="6">
    <source>
        <dbReference type="ARBA" id="ARBA00022651"/>
    </source>
</evidence>
<dbReference type="PANTHER" id="PTHR31490">
    <property type="entry name" value="GLYCOSYL HYDROLASE"/>
    <property type="match status" value="1"/>
</dbReference>
<evidence type="ECO:0000256" key="1">
    <source>
        <dbReference type="ARBA" id="ARBA00000681"/>
    </source>
</evidence>
<evidence type="ECO:0000256" key="9">
    <source>
        <dbReference type="ARBA" id="ARBA00023277"/>
    </source>
</evidence>
<dbReference type="PROSITE" id="PS51164">
    <property type="entry name" value="CBM1_2"/>
    <property type="match status" value="1"/>
</dbReference>
<dbReference type="PROSITE" id="PS00562">
    <property type="entry name" value="CBM1_1"/>
    <property type="match status" value="1"/>
</dbReference>
<keyword evidence="11 12" id="KW-0624">Polysaccharide degradation</keyword>
<dbReference type="InterPro" id="IPR017853">
    <property type="entry name" value="GH"/>
</dbReference>
<dbReference type="GO" id="GO:0031176">
    <property type="term" value="F:endo-1,4-beta-xylanase activity"/>
    <property type="evidence" value="ECO:0007669"/>
    <property type="project" value="UniProtKB-EC"/>
</dbReference>
<dbReference type="AlphaFoldDB" id="A0AA38S7L1"/>
<feature type="domain" description="GH10" evidence="15">
    <location>
        <begin position="19"/>
        <end position="336"/>
    </location>
</feature>
<dbReference type="Pfam" id="PF00734">
    <property type="entry name" value="CBM_1"/>
    <property type="match status" value="1"/>
</dbReference>
<dbReference type="PRINTS" id="PR00134">
    <property type="entry name" value="GLHYDRLASE10"/>
</dbReference>
<sequence length="419" mass="44023">MLVLSTFIVALLVARGAQAAGLDQLAKAAGKIYFGSATDNGELSDSAYVAILSNTSEFGQVTPGNTQKWQYTEPSQGSFSFSQGDVVTSFAESNGQILRCHNLVWHQQLPSWVSSGSWTAATLTSVLQAHVSNEVTHWKGQCYAWDVVNEALNDDGTYRADVFFNTLGSSYILIAFEAAAAADPGAKLYYNDYNIEYNGSKSQAALALVDLIKNTGGKIDGVGFQGHFIVGQTPSQSALTSVLNSFVAKGVEVAYTELDIRFSSLPSTAPGLAQQGDDYAAVVGACLAVPQCVGITVWDFDDKYSWVPSTFSGQGDACLYSSDLTPKPAYYSVASVFSKAGATSSTSVPVPTSTSAEPTTSATITLTTVATTTGTTTSAAAGATQTHWGQCGGGGWTGPTACAAQYICQYSNPWYSQCL</sequence>
<evidence type="ECO:0000259" key="14">
    <source>
        <dbReference type="PROSITE" id="PS51164"/>
    </source>
</evidence>
<proteinExistence type="inferred from homology"/>
<comment type="pathway">
    <text evidence="3">Glycan degradation; xylan degradation.</text>
</comment>
<evidence type="ECO:0000256" key="7">
    <source>
        <dbReference type="ARBA" id="ARBA00022729"/>
    </source>
</evidence>
<keyword evidence="6" id="KW-0858">Xylan degradation</keyword>
<evidence type="ECO:0000256" key="3">
    <source>
        <dbReference type="ARBA" id="ARBA00004851"/>
    </source>
</evidence>
<dbReference type="EMBL" id="JANBVO010000007">
    <property type="protein sequence ID" value="KAJ9150860.1"/>
    <property type="molecule type" value="Genomic_DNA"/>
</dbReference>
<keyword evidence="17" id="KW-1185">Reference proteome</keyword>
<comment type="subcellular location">
    <subcellularLocation>
        <location evidence="2">Secreted</location>
    </subcellularLocation>
</comment>
<keyword evidence="10 12" id="KW-0326">Glycosidase</keyword>
<dbReference type="Gene3D" id="3.20.20.80">
    <property type="entry name" value="Glycosidases"/>
    <property type="match status" value="1"/>
</dbReference>
<evidence type="ECO:0000256" key="11">
    <source>
        <dbReference type="ARBA" id="ARBA00023326"/>
    </source>
</evidence>
<dbReference type="GO" id="GO:0030248">
    <property type="term" value="F:cellulose binding"/>
    <property type="evidence" value="ECO:0007669"/>
    <property type="project" value="InterPro"/>
</dbReference>
<evidence type="ECO:0000256" key="10">
    <source>
        <dbReference type="ARBA" id="ARBA00023295"/>
    </source>
</evidence>
<dbReference type="Pfam" id="PF00331">
    <property type="entry name" value="Glyco_hydro_10"/>
    <property type="match status" value="1"/>
</dbReference>
<evidence type="ECO:0000313" key="17">
    <source>
        <dbReference type="Proteomes" id="UP001174694"/>
    </source>
</evidence>
<feature type="signal peptide" evidence="13">
    <location>
        <begin position="1"/>
        <end position="19"/>
    </location>
</feature>
<gene>
    <name evidence="16" type="ORF">NKR23_g3548</name>
</gene>
<dbReference type="PROSITE" id="PS51760">
    <property type="entry name" value="GH10_2"/>
    <property type="match status" value="1"/>
</dbReference>
<keyword evidence="5" id="KW-0964">Secreted</keyword>
<evidence type="ECO:0000313" key="16">
    <source>
        <dbReference type="EMBL" id="KAJ9150860.1"/>
    </source>
</evidence>
<reference evidence="16" key="1">
    <citation type="submission" date="2022-07" db="EMBL/GenBank/DDBJ databases">
        <title>Fungi with potential for degradation of polypropylene.</title>
        <authorList>
            <person name="Gostincar C."/>
        </authorList>
    </citation>
    <scope>NUCLEOTIDE SEQUENCE</scope>
    <source>
        <strain evidence="16">EXF-13308</strain>
    </source>
</reference>
<comment type="similarity">
    <text evidence="4 12">Belongs to the glycosyl hydrolase 10 (cellulase F) family.</text>
</comment>
<keyword evidence="9 12" id="KW-0119">Carbohydrate metabolism</keyword>
<organism evidence="16 17">
    <name type="scientific">Pleurostoma richardsiae</name>
    <dbReference type="NCBI Taxonomy" id="41990"/>
    <lineage>
        <taxon>Eukaryota</taxon>
        <taxon>Fungi</taxon>
        <taxon>Dikarya</taxon>
        <taxon>Ascomycota</taxon>
        <taxon>Pezizomycotina</taxon>
        <taxon>Sordariomycetes</taxon>
        <taxon>Sordariomycetidae</taxon>
        <taxon>Calosphaeriales</taxon>
        <taxon>Pleurostomataceae</taxon>
        <taxon>Pleurostoma</taxon>
    </lineage>
</organism>
<name>A0AA38S7L1_9PEZI</name>
<accession>A0AA38S7L1</accession>
<dbReference type="GO" id="GO:0005576">
    <property type="term" value="C:extracellular region"/>
    <property type="evidence" value="ECO:0007669"/>
    <property type="project" value="UniProtKB-SubCell"/>
</dbReference>
<feature type="chain" id="PRO_5041404210" description="Beta-xylanase" evidence="13">
    <location>
        <begin position="20"/>
        <end position="419"/>
    </location>
</feature>
<dbReference type="InterPro" id="IPR000254">
    <property type="entry name" value="CBD"/>
</dbReference>
<comment type="caution">
    <text evidence="16">The sequence shown here is derived from an EMBL/GenBank/DDBJ whole genome shotgun (WGS) entry which is preliminary data.</text>
</comment>
<evidence type="ECO:0000256" key="13">
    <source>
        <dbReference type="SAM" id="SignalP"/>
    </source>
</evidence>
<evidence type="ECO:0000256" key="2">
    <source>
        <dbReference type="ARBA" id="ARBA00004613"/>
    </source>
</evidence>
<dbReference type="SMART" id="SM00633">
    <property type="entry name" value="Glyco_10"/>
    <property type="match status" value="1"/>
</dbReference>
<dbReference type="InterPro" id="IPR001000">
    <property type="entry name" value="GH10_dom"/>
</dbReference>
<evidence type="ECO:0000259" key="15">
    <source>
        <dbReference type="PROSITE" id="PS51760"/>
    </source>
</evidence>
<evidence type="ECO:0000256" key="5">
    <source>
        <dbReference type="ARBA" id="ARBA00022525"/>
    </source>
</evidence>
<feature type="domain" description="CBM1" evidence="14">
    <location>
        <begin position="383"/>
        <end position="419"/>
    </location>
</feature>
<evidence type="ECO:0000256" key="4">
    <source>
        <dbReference type="ARBA" id="ARBA00007495"/>
    </source>
</evidence>
<dbReference type="PANTHER" id="PTHR31490:SF35">
    <property type="entry name" value="ENDO-1,4-BETA-XYLANASE"/>
    <property type="match status" value="1"/>
</dbReference>
<dbReference type="SUPFAM" id="SSF57180">
    <property type="entry name" value="Cellulose-binding domain"/>
    <property type="match status" value="1"/>
</dbReference>
<dbReference type="GO" id="GO:0045493">
    <property type="term" value="P:xylan catabolic process"/>
    <property type="evidence" value="ECO:0007669"/>
    <property type="project" value="UniProtKB-KW"/>
</dbReference>
<dbReference type="EC" id="3.2.1.8" evidence="12"/>
<dbReference type="SUPFAM" id="SSF51445">
    <property type="entry name" value="(Trans)glycosidases"/>
    <property type="match status" value="1"/>
</dbReference>
<comment type="catalytic activity">
    <reaction evidence="1 12">
        <text>Endohydrolysis of (1-&gt;4)-beta-D-xylosidic linkages in xylans.</text>
        <dbReference type="EC" id="3.2.1.8"/>
    </reaction>
</comment>
<protein>
    <recommendedName>
        <fullName evidence="12">Beta-xylanase</fullName>
        <ecNumber evidence="12">3.2.1.8</ecNumber>
    </recommendedName>
</protein>
<dbReference type="Proteomes" id="UP001174694">
    <property type="component" value="Unassembled WGS sequence"/>
</dbReference>
<dbReference type="InterPro" id="IPR035971">
    <property type="entry name" value="CBD_sf"/>
</dbReference>
<keyword evidence="8 12" id="KW-0378">Hydrolase</keyword>
<dbReference type="SMART" id="SM00236">
    <property type="entry name" value="fCBD"/>
    <property type="match status" value="1"/>
</dbReference>
<evidence type="ECO:0000256" key="12">
    <source>
        <dbReference type="RuleBase" id="RU361174"/>
    </source>
</evidence>